<dbReference type="PANTHER" id="PTHR36503:SF2">
    <property type="entry name" value="BLR2408 PROTEIN"/>
    <property type="match status" value="1"/>
</dbReference>
<dbReference type="SUPFAM" id="SSF54593">
    <property type="entry name" value="Glyoxalase/Bleomycin resistance protein/Dihydroxybiphenyl dioxygenase"/>
    <property type="match status" value="1"/>
</dbReference>
<dbReference type="OrthoDB" id="9798430at2"/>
<dbReference type="PROSITE" id="PS51819">
    <property type="entry name" value="VOC"/>
    <property type="match status" value="1"/>
</dbReference>
<organism evidence="2 3">
    <name type="scientific">Rhizorhabdus dicambivorans</name>
    <dbReference type="NCBI Taxonomy" id="1850238"/>
    <lineage>
        <taxon>Bacteria</taxon>
        <taxon>Pseudomonadati</taxon>
        <taxon>Pseudomonadota</taxon>
        <taxon>Alphaproteobacteria</taxon>
        <taxon>Sphingomonadales</taxon>
        <taxon>Sphingomonadaceae</taxon>
        <taxon>Rhizorhabdus</taxon>
    </lineage>
</organism>
<evidence type="ECO:0000313" key="3">
    <source>
        <dbReference type="Proteomes" id="UP000218934"/>
    </source>
</evidence>
<feature type="domain" description="VOC" evidence="1">
    <location>
        <begin position="3"/>
        <end position="128"/>
    </location>
</feature>
<keyword evidence="2" id="KW-0456">Lyase</keyword>
<proteinExistence type="predicted"/>
<evidence type="ECO:0000313" key="2">
    <source>
        <dbReference type="EMBL" id="PCE41254.1"/>
    </source>
</evidence>
<dbReference type="Gene3D" id="3.10.180.10">
    <property type="entry name" value="2,3-Dihydroxybiphenyl 1,2-Dioxygenase, domain 1"/>
    <property type="match status" value="1"/>
</dbReference>
<dbReference type="KEGG" id="rdi:CMV14_08310"/>
<comment type="caution">
    <text evidence="2">The sequence shown here is derived from an EMBL/GenBank/DDBJ whole genome shotgun (WGS) entry which is preliminary data.</text>
</comment>
<sequence>MSKMIFVNLPVRHLAASIRFYEALGGTVNPQFSDERAASIMLSDTIFVMLLTHDRYAEFTKRPIGDARSESQMLIALNADSREAVDAAIEVTARAGGKADPNPAQEHGFMYGRSVEDPDGYVWEVFWMDMAAMDQAPAEA</sequence>
<keyword evidence="3" id="KW-1185">Reference proteome</keyword>
<protein>
    <submittedName>
        <fullName evidence="2">Lactoylglutathione lyase</fullName>
    </submittedName>
</protein>
<dbReference type="InterPro" id="IPR004360">
    <property type="entry name" value="Glyas_Fos-R_dOase_dom"/>
</dbReference>
<dbReference type="Proteomes" id="UP000218934">
    <property type="component" value="Unassembled WGS sequence"/>
</dbReference>
<dbReference type="InterPro" id="IPR029068">
    <property type="entry name" value="Glyas_Bleomycin-R_OHBP_Dase"/>
</dbReference>
<dbReference type="RefSeq" id="WP_066968536.1">
    <property type="nucleotide sequence ID" value="NZ_CP023449.1"/>
</dbReference>
<reference evidence="2 3" key="1">
    <citation type="submission" date="2017-09" db="EMBL/GenBank/DDBJ databases">
        <title>The Catabolism of 3,6-Dichlorosalicylic acid is Initiated by the Cytochrome P450 Monooxygenase DsmABC in Rhizorhabdus dicambivorans Ndbn-20.</title>
        <authorList>
            <person name="Na L."/>
        </authorList>
    </citation>
    <scope>NUCLEOTIDE SEQUENCE [LARGE SCALE GENOMIC DNA]</scope>
    <source>
        <strain evidence="2 3">Ndbn-20m</strain>
    </source>
</reference>
<accession>A0A2A4FU75</accession>
<dbReference type="GO" id="GO:0016829">
    <property type="term" value="F:lyase activity"/>
    <property type="evidence" value="ECO:0007669"/>
    <property type="project" value="UniProtKB-KW"/>
</dbReference>
<evidence type="ECO:0000259" key="1">
    <source>
        <dbReference type="PROSITE" id="PS51819"/>
    </source>
</evidence>
<gene>
    <name evidence="2" type="ORF">COO09_16400</name>
</gene>
<name>A0A2A4FU75_9SPHN</name>
<dbReference type="EMBL" id="NWUF01000017">
    <property type="protein sequence ID" value="PCE41254.1"/>
    <property type="molecule type" value="Genomic_DNA"/>
</dbReference>
<dbReference type="Pfam" id="PF00903">
    <property type="entry name" value="Glyoxalase"/>
    <property type="match status" value="1"/>
</dbReference>
<dbReference type="PANTHER" id="PTHR36503">
    <property type="entry name" value="BLR2520 PROTEIN"/>
    <property type="match status" value="1"/>
</dbReference>
<dbReference type="InterPro" id="IPR037523">
    <property type="entry name" value="VOC_core"/>
</dbReference>
<dbReference type="AlphaFoldDB" id="A0A2A4FU75"/>